<evidence type="ECO:0000313" key="2">
    <source>
        <dbReference type="Proteomes" id="UP001327957"/>
    </source>
</evidence>
<gene>
    <name evidence="1" type="ORF">QIS74_02822</name>
</gene>
<dbReference type="EMBL" id="JASAOK010000012">
    <property type="protein sequence ID" value="KAK6224495.1"/>
    <property type="molecule type" value="Genomic_DNA"/>
</dbReference>
<protein>
    <submittedName>
        <fullName evidence="1">Uncharacterized protein</fullName>
    </submittedName>
</protein>
<keyword evidence="2" id="KW-1185">Reference proteome</keyword>
<sequence length="222" mass="24412">MGVSVIPTFAPYIQTPEVRVKQQPLRTTRTNTAANGYVLGPFDTTEIPSAKVAVLSMVHLKEVPELRMSDHDRWPPLSEPPTLVNEDNLTTAIIKTLNVRPDIAYGLKMAGRVRIPTVYDIMLEKIRNRPVEEQYQAIIALRDAAATIASNIAKSNSGLVSVTKSSSEKEPADFAADVEASDLTTSVNDYYDTDKAPVNGMIPGSMVPMLGNTWTAYRRPPR</sequence>
<dbReference type="Proteomes" id="UP001327957">
    <property type="component" value="Unassembled WGS sequence"/>
</dbReference>
<reference evidence="1 2" key="1">
    <citation type="submission" date="2023-04" db="EMBL/GenBank/DDBJ databases">
        <title>Colletotrichum tabacum stain YC1 causing leaf anthracnose on Nicotiana tabacum(L.) cv.</title>
        <authorList>
            <person name="Ji Z."/>
            <person name="Wang M."/>
            <person name="Zhang J."/>
            <person name="Wang N."/>
            <person name="Zhou Z."/>
        </authorList>
    </citation>
    <scope>NUCLEOTIDE SEQUENCE [LARGE SCALE GENOMIC DNA]</scope>
    <source>
        <strain evidence="1 2">YC1</strain>
    </source>
</reference>
<proteinExistence type="predicted"/>
<accession>A0AAV9TM24</accession>
<name>A0AAV9TM24_9PEZI</name>
<organism evidence="1 2">
    <name type="scientific">Colletotrichum tabaci</name>
    <dbReference type="NCBI Taxonomy" id="1209068"/>
    <lineage>
        <taxon>Eukaryota</taxon>
        <taxon>Fungi</taxon>
        <taxon>Dikarya</taxon>
        <taxon>Ascomycota</taxon>
        <taxon>Pezizomycotina</taxon>
        <taxon>Sordariomycetes</taxon>
        <taxon>Hypocreomycetidae</taxon>
        <taxon>Glomerellales</taxon>
        <taxon>Glomerellaceae</taxon>
        <taxon>Colletotrichum</taxon>
        <taxon>Colletotrichum destructivum species complex</taxon>
    </lineage>
</organism>
<comment type="caution">
    <text evidence="1">The sequence shown here is derived from an EMBL/GenBank/DDBJ whole genome shotgun (WGS) entry which is preliminary data.</text>
</comment>
<evidence type="ECO:0000313" key="1">
    <source>
        <dbReference type="EMBL" id="KAK6224495.1"/>
    </source>
</evidence>
<dbReference type="AlphaFoldDB" id="A0AAV9TM24"/>